<feature type="non-terminal residue" evidence="1">
    <location>
        <position position="1"/>
    </location>
</feature>
<proteinExistence type="predicted"/>
<sequence length="237" mass="25521">ACQKPKGIPAGDLLLFGEMHGSKEAPAVISEITCVLSNSNNIAVGIEAPSVDQPLIDAYLQSDGTSADRAKLISSDFWQKGKDGRSSTAMLRLIEDIRILKKSGRPVQLFAFDDQPNTDLERNVAIANGIRRFHSSHQNTKIIALMGNIHAMQESITTSEGPLIPSGAILNDLKPVSILITYPSGTTWACMPECGVQKLKPRSQTSEITGFKEGAPLGGYKFSYQLRSISASPPAIQ</sequence>
<dbReference type="RefSeq" id="WP_223629908.1">
    <property type="nucleotide sequence ID" value="NZ_JAIQDJ010000049.1"/>
</dbReference>
<organism evidence="1 2">
    <name type="scientific">Thermomonas beijingensis</name>
    <dbReference type="NCBI Taxonomy" id="2872701"/>
    <lineage>
        <taxon>Bacteria</taxon>
        <taxon>Pseudomonadati</taxon>
        <taxon>Pseudomonadota</taxon>
        <taxon>Gammaproteobacteria</taxon>
        <taxon>Lysobacterales</taxon>
        <taxon>Lysobacteraceae</taxon>
        <taxon>Thermomonas</taxon>
    </lineage>
</organism>
<evidence type="ECO:0000313" key="1">
    <source>
        <dbReference type="EMBL" id="MBZ4187244.1"/>
    </source>
</evidence>
<reference evidence="1" key="1">
    <citation type="submission" date="2021-09" db="EMBL/GenBank/DDBJ databases">
        <authorList>
            <person name="Wu T."/>
            <person name="Guo S.Z."/>
        </authorList>
    </citation>
    <scope>NUCLEOTIDE SEQUENCE</scope>
    <source>
        <strain evidence="1">RSS-23</strain>
    </source>
</reference>
<dbReference type="Proteomes" id="UP001430290">
    <property type="component" value="Unassembled WGS sequence"/>
</dbReference>
<evidence type="ECO:0000313" key="2">
    <source>
        <dbReference type="Proteomes" id="UP001430290"/>
    </source>
</evidence>
<accession>A0ABS7TH96</accession>
<dbReference type="EMBL" id="JAIQDJ010000049">
    <property type="protein sequence ID" value="MBZ4187244.1"/>
    <property type="molecule type" value="Genomic_DNA"/>
</dbReference>
<evidence type="ECO:0008006" key="3">
    <source>
        <dbReference type="Google" id="ProtNLM"/>
    </source>
</evidence>
<gene>
    <name evidence="1" type="ORF">K7B09_13020</name>
</gene>
<name>A0ABS7TH96_9GAMM</name>
<comment type="caution">
    <text evidence="1">The sequence shown here is derived from an EMBL/GenBank/DDBJ whole genome shotgun (WGS) entry which is preliminary data.</text>
</comment>
<keyword evidence="2" id="KW-1185">Reference proteome</keyword>
<protein>
    <recommendedName>
        <fullName evidence="3">Haem-binding uptake Tiki superfamily ChaN domain-containing protein</fullName>
    </recommendedName>
</protein>